<dbReference type="Proteomes" id="UP000789860">
    <property type="component" value="Unassembled WGS sequence"/>
</dbReference>
<evidence type="ECO:0000313" key="1">
    <source>
        <dbReference type="EMBL" id="CAG8683327.1"/>
    </source>
</evidence>
<feature type="non-terminal residue" evidence="1">
    <location>
        <position position="57"/>
    </location>
</feature>
<proteinExistence type="predicted"/>
<feature type="non-terminal residue" evidence="1">
    <location>
        <position position="1"/>
    </location>
</feature>
<name>A0ACA9P3C6_9GLOM</name>
<sequence length="57" mass="6789">NDCKKNIRKAYLPTAKTYLVYDCIRESKDVQEFIVKLKELKNTCSENFLYKLVELID</sequence>
<gene>
    <name evidence="1" type="ORF">SCALOS_LOCUS9811</name>
</gene>
<protein>
    <submittedName>
        <fullName evidence="1">2423_t:CDS:1</fullName>
    </submittedName>
</protein>
<comment type="caution">
    <text evidence="1">The sequence shown here is derived from an EMBL/GenBank/DDBJ whole genome shotgun (WGS) entry which is preliminary data.</text>
</comment>
<evidence type="ECO:0000313" key="2">
    <source>
        <dbReference type="Proteomes" id="UP000789860"/>
    </source>
</evidence>
<reference evidence="1" key="1">
    <citation type="submission" date="2021-06" db="EMBL/GenBank/DDBJ databases">
        <authorList>
            <person name="Kallberg Y."/>
            <person name="Tangrot J."/>
            <person name="Rosling A."/>
        </authorList>
    </citation>
    <scope>NUCLEOTIDE SEQUENCE</scope>
    <source>
        <strain evidence="1">AU212A</strain>
    </source>
</reference>
<organism evidence="1 2">
    <name type="scientific">Scutellospora calospora</name>
    <dbReference type="NCBI Taxonomy" id="85575"/>
    <lineage>
        <taxon>Eukaryota</taxon>
        <taxon>Fungi</taxon>
        <taxon>Fungi incertae sedis</taxon>
        <taxon>Mucoromycota</taxon>
        <taxon>Glomeromycotina</taxon>
        <taxon>Glomeromycetes</taxon>
        <taxon>Diversisporales</taxon>
        <taxon>Gigasporaceae</taxon>
        <taxon>Scutellospora</taxon>
    </lineage>
</organism>
<keyword evidence="2" id="KW-1185">Reference proteome</keyword>
<accession>A0ACA9P3C6</accession>
<dbReference type="EMBL" id="CAJVPM010032774">
    <property type="protein sequence ID" value="CAG8683327.1"/>
    <property type="molecule type" value="Genomic_DNA"/>
</dbReference>